<evidence type="ECO:0000313" key="2">
    <source>
        <dbReference type="Proteomes" id="UP000887116"/>
    </source>
</evidence>
<organism evidence="1 2">
    <name type="scientific">Trichonephila clavata</name>
    <name type="common">Joro spider</name>
    <name type="synonym">Nephila clavata</name>
    <dbReference type="NCBI Taxonomy" id="2740835"/>
    <lineage>
        <taxon>Eukaryota</taxon>
        <taxon>Metazoa</taxon>
        <taxon>Ecdysozoa</taxon>
        <taxon>Arthropoda</taxon>
        <taxon>Chelicerata</taxon>
        <taxon>Arachnida</taxon>
        <taxon>Araneae</taxon>
        <taxon>Araneomorphae</taxon>
        <taxon>Entelegynae</taxon>
        <taxon>Araneoidea</taxon>
        <taxon>Nephilidae</taxon>
        <taxon>Trichonephila</taxon>
    </lineage>
</organism>
<dbReference type="EMBL" id="BMAO01005246">
    <property type="protein sequence ID" value="GFR00112.1"/>
    <property type="molecule type" value="Genomic_DNA"/>
</dbReference>
<gene>
    <name evidence="1" type="ORF">TNCT_664611</name>
</gene>
<accession>A0A8X6L9C2</accession>
<evidence type="ECO:0000313" key="1">
    <source>
        <dbReference type="EMBL" id="GFR00112.1"/>
    </source>
</evidence>
<dbReference type="AlphaFoldDB" id="A0A8X6L9C2"/>
<comment type="caution">
    <text evidence="1">The sequence shown here is derived from an EMBL/GenBank/DDBJ whole genome shotgun (WGS) entry which is preliminary data.</text>
</comment>
<proteinExistence type="predicted"/>
<protein>
    <submittedName>
        <fullName evidence="1">Uncharacterized protein</fullName>
    </submittedName>
</protein>
<name>A0A8X6L9C2_TRICU</name>
<sequence length="138" mass="15736">MLRLFIQQRAHTKLISVIAEYYEKITMKLKPTKTGHSSKMIEPSCLMNNNLHYFRLLASSLHSPHPVKVFHVDCQVHKACDGVGRDIMARAFLNLEGDNCVQDILQYSRRLFPPCASDSIPGECPQLQNDNAPIYKTH</sequence>
<keyword evidence="2" id="KW-1185">Reference proteome</keyword>
<dbReference type="Proteomes" id="UP000887116">
    <property type="component" value="Unassembled WGS sequence"/>
</dbReference>
<reference evidence="1" key="1">
    <citation type="submission" date="2020-07" db="EMBL/GenBank/DDBJ databases">
        <title>Multicomponent nature underlies the extraordinary mechanical properties of spider dragline silk.</title>
        <authorList>
            <person name="Kono N."/>
            <person name="Nakamura H."/>
            <person name="Mori M."/>
            <person name="Yoshida Y."/>
            <person name="Ohtoshi R."/>
            <person name="Malay A.D."/>
            <person name="Moran D.A.P."/>
            <person name="Tomita M."/>
            <person name="Numata K."/>
            <person name="Arakawa K."/>
        </authorList>
    </citation>
    <scope>NUCLEOTIDE SEQUENCE</scope>
</reference>